<feature type="region of interest" description="Disordered" evidence="1">
    <location>
        <begin position="288"/>
        <end position="309"/>
    </location>
</feature>
<organism evidence="3 4">
    <name type="scientific">Nonomuraea soli</name>
    <dbReference type="NCBI Taxonomy" id="1032476"/>
    <lineage>
        <taxon>Bacteria</taxon>
        <taxon>Bacillati</taxon>
        <taxon>Actinomycetota</taxon>
        <taxon>Actinomycetes</taxon>
        <taxon>Streptosporangiales</taxon>
        <taxon>Streptosporangiaceae</taxon>
        <taxon>Nonomuraea</taxon>
    </lineage>
</organism>
<feature type="signal peptide" evidence="2">
    <location>
        <begin position="1"/>
        <end position="23"/>
    </location>
</feature>
<keyword evidence="4" id="KW-1185">Reference proteome</keyword>
<evidence type="ECO:0000256" key="2">
    <source>
        <dbReference type="SAM" id="SignalP"/>
    </source>
</evidence>
<evidence type="ECO:0000256" key="1">
    <source>
        <dbReference type="SAM" id="MobiDB-lite"/>
    </source>
</evidence>
<dbReference type="AlphaFoldDB" id="A0A7W0HTH9"/>
<dbReference type="Pfam" id="PF14247">
    <property type="entry name" value="DUF4344"/>
    <property type="match status" value="1"/>
</dbReference>
<protein>
    <recommendedName>
        <fullName evidence="5">Metallopeptidase</fullName>
    </recommendedName>
</protein>
<feature type="chain" id="PRO_5031103591" description="Metallopeptidase" evidence="2">
    <location>
        <begin position="24"/>
        <end position="309"/>
    </location>
</feature>
<dbReference type="RefSeq" id="WP_181613743.1">
    <property type="nucleotide sequence ID" value="NZ_BAABAM010000004.1"/>
</dbReference>
<evidence type="ECO:0000313" key="4">
    <source>
        <dbReference type="Proteomes" id="UP000530928"/>
    </source>
</evidence>
<evidence type="ECO:0008006" key="5">
    <source>
        <dbReference type="Google" id="ProtNLM"/>
    </source>
</evidence>
<comment type="caution">
    <text evidence="3">The sequence shown here is derived from an EMBL/GenBank/DDBJ whole genome shotgun (WGS) entry which is preliminary data.</text>
</comment>
<keyword evidence="2" id="KW-0732">Signal</keyword>
<dbReference type="InterPro" id="IPR025644">
    <property type="entry name" value="DUF4344"/>
</dbReference>
<name>A0A7W0HTH9_9ACTN</name>
<dbReference type="EMBL" id="JACDUR010000006">
    <property type="protein sequence ID" value="MBA2895045.1"/>
    <property type="molecule type" value="Genomic_DNA"/>
</dbReference>
<dbReference type="PROSITE" id="PS51257">
    <property type="entry name" value="PROKAR_LIPOPROTEIN"/>
    <property type="match status" value="1"/>
</dbReference>
<evidence type="ECO:0000313" key="3">
    <source>
        <dbReference type="EMBL" id="MBA2895045.1"/>
    </source>
</evidence>
<gene>
    <name evidence="3" type="ORF">HNR30_006417</name>
</gene>
<proteinExistence type="predicted"/>
<sequence>MRLIVLGVLALSLAACGNPPQRAATGASATPSASGQAGGKSVPSPVSTFRFTAGYEAPGNRDLLSAEKLMKDHDLIQQWTDSANTSFVPPVNVPITGMQCDTVNAFYNPDDKSITMCYEMAGYLKQLFAQPEQGEQAPGTDAVDARVVGALNGIFFHELGHGLIDLYDLPTTGKEEDAVDQLSALVLIGAAEESKDYTGIISMMDAWGRMAQAEDGSLGKDVFADEHSLSGQRFYNVMCYLYGSNHNAFLPLVSEGDLPVARAQRCEHEYAKMADSWSRLLQPYLRTDLPSPSPTQLSRPPAAPSPSGN</sequence>
<feature type="region of interest" description="Disordered" evidence="1">
    <location>
        <begin position="21"/>
        <end position="43"/>
    </location>
</feature>
<feature type="compositionally biased region" description="Low complexity" evidence="1">
    <location>
        <begin position="23"/>
        <end position="35"/>
    </location>
</feature>
<accession>A0A7W0HTH9</accession>
<dbReference type="Proteomes" id="UP000530928">
    <property type="component" value="Unassembled WGS sequence"/>
</dbReference>
<reference evidence="3 4" key="1">
    <citation type="submission" date="2020-07" db="EMBL/GenBank/DDBJ databases">
        <title>Genomic Encyclopedia of Type Strains, Phase IV (KMG-IV): sequencing the most valuable type-strain genomes for metagenomic binning, comparative biology and taxonomic classification.</title>
        <authorList>
            <person name="Goeker M."/>
        </authorList>
    </citation>
    <scope>NUCLEOTIDE SEQUENCE [LARGE SCALE GENOMIC DNA]</scope>
    <source>
        <strain evidence="3 4">DSM 45533</strain>
    </source>
</reference>